<dbReference type="Pfam" id="PF06953">
    <property type="entry name" value="ArsD"/>
    <property type="match status" value="1"/>
</dbReference>
<dbReference type="RefSeq" id="WP_183373997.1">
    <property type="nucleotide sequence ID" value="NZ_CBCSFZ010000008.1"/>
</dbReference>
<feature type="compositionally biased region" description="Low complexity" evidence="1">
    <location>
        <begin position="166"/>
        <end position="178"/>
    </location>
</feature>
<sequence length="178" mass="18545">MNDVEIFIPGRESAEADGSLQERSEFLTTVEELRAEGLPILVYSTDDQPEAFTACEHVKDMIDVSGEDILPITLLGSEILGVYAYPTAEKMRRFATTEKDTPRGPSNACAPGRGSAGQGGADGTGEGTAPVGRQKPAGLAAMLRGPEPNAPDIGARRNLMGGDTGDGLPTPGGEESGR</sequence>
<dbReference type="Gene3D" id="3.40.30.10">
    <property type="entry name" value="Glutaredoxin"/>
    <property type="match status" value="1"/>
</dbReference>
<dbReference type="GO" id="GO:0045892">
    <property type="term" value="P:negative regulation of DNA-templated transcription"/>
    <property type="evidence" value="ECO:0007669"/>
    <property type="project" value="InterPro"/>
</dbReference>
<gene>
    <name evidence="2" type="ORF">FHX50_000406</name>
</gene>
<protein>
    <recommendedName>
        <fullName evidence="4">Arsenical resistance operon trans-acting repressor ArsD</fullName>
    </recommendedName>
</protein>
<organism evidence="2 3">
    <name type="scientific">Helcobacillus massiliensis</name>
    <dbReference type="NCBI Taxonomy" id="521392"/>
    <lineage>
        <taxon>Bacteria</taxon>
        <taxon>Bacillati</taxon>
        <taxon>Actinomycetota</taxon>
        <taxon>Actinomycetes</taxon>
        <taxon>Micrococcales</taxon>
        <taxon>Dermabacteraceae</taxon>
        <taxon>Helcobacillus</taxon>
    </lineage>
</organism>
<proteinExistence type="predicted"/>
<dbReference type="GO" id="GO:0003677">
    <property type="term" value="F:DNA binding"/>
    <property type="evidence" value="ECO:0007669"/>
    <property type="project" value="InterPro"/>
</dbReference>
<evidence type="ECO:0000313" key="2">
    <source>
        <dbReference type="EMBL" id="MBB3022158.1"/>
    </source>
</evidence>
<evidence type="ECO:0000313" key="3">
    <source>
        <dbReference type="Proteomes" id="UP000568050"/>
    </source>
</evidence>
<comment type="caution">
    <text evidence="2">The sequence shown here is derived from an EMBL/GenBank/DDBJ whole genome shotgun (WGS) entry which is preliminary data.</text>
</comment>
<dbReference type="AlphaFoldDB" id="A0A839QR69"/>
<feature type="region of interest" description="Disordered" evidence="1">
    <location>
        <begin position="96"/>
        <end position="178"/>
    </location>
</feature>
<dbReference type="EMBL" id="JACHWP010000001">
    <property type="protein sequence ID" value="MBB3022158.1"/>
    <property type="molecule type" value="Genomic_DNA"/>
</dbReference>
<feature type="compositionally biased region" description="Gly residues" evidence="1">
    <location>
        <begin position="114"/>
        <end position="126"/>
    </location>
</feature>
<accession>A0A839QR69</accession>
<name>A0A839QR69_9MICO</name>
<evidence type="ECO:0000256" key="1">
    <source>
        <dbReference type="SAM" id="MobiDB-lite"/>
    </source>
</evidence>
<evidence type="ECO:0008006" key="4">
    <source>
        <dbReference type="Google" id="ProtNLM"/>
    </source>
</evidence>
<keyword evidence="3" id="KW-1185">Reference proteome</keyword>
<dbReference type="Proteomes" id="UP000568050">
    <property type="component" value="Unassembled WGS sequence"/>
</dbReference>
<dbReference type="InterPro" id="IPR010712">
    <property type="entry name" value="Arsenical-R_ArsD"/>
</dbReference>
<dbReference type="GO" id="GO:0046685">
    <property type="term" value="P:response to arsenic-containing substance"/>
    <property type="evidence" value="ECO:0007669"/>
    <property type="project" value="InterPro"/>
</dbReference>
<reference evidence="2 3" key="1">
    <citation type="submission" date="2020-08" db="EMBL/GenBank/DDBJ databases">
        <title>Sequencing the genomes of 1000 actinobacteria strains.</title>
        <authorList>
            <person name="Klenk H.-P."/>
        </authorList>
    </citation>
    <scope>NUCLEOTIDE SEQUENCE [LARGE SCALE GENOMIC DNA]</scope>
    <source>
        <strain evidence="2 3">DSM 23040</strain>
    </source>
</reference>